<proteinExistence type="predicted"/>
<evidence type="ECO:0000313" key="1">
    <source>
        <dbReference type="EMBL" id="MBU9843628.1"/>
    </source>
</evidence>
<sequence length="416" mass="47984">MRMHKQKYNHGNLNKRLSNLASGFREAMAKKDYLKARECCELVLVILPGNPTVMGDYALTLMRTEAYQQAYDVYLQMYKNREKVQYTGNWLDGLTEVCGWLGKTQELQRYGNESLTLADQGCRDGKQFTFPSQQPPCFEPEKPGQNIISFSLYGDTPKYCETMIKNAAISHEFYPGWTCRVYYDNTVPAGVIARLRAHGVQLVDMSNETEIAPTMWRFLVLDDPGVSRYLLRDADSLFSEKEVAAVEEWLTSPYWFHHMRDYFTHSELLLAGLWGGCRGVFTSVKALMAEFVRQYEGAERYTDQKFLRHVLWPTVRESILNHDETFHFHSARPYPPHPSVRWKTERFHIGSNASYSEMGGTVENTKSEVATVRFESDSHSVNYRVAVHQGQWFLAMPFFLIEDYESGKLKIGVSTP</sequence>
<protein>
    <submittedName>
        <fullName evidence="1">Tetratricopeptide repeat protein</fullName>
    </submittedName>
</protein>
<keyword evidence="2" id="KW-1185">Reference proteome</keyword>
<name>A0ABS6LA39_9GAMM</name>
<evidence type="ECO:0000313" key="2">
    <source>
        <dbReference type="Proteomes" id="UP000739284"/>
    </source>
</evidence>
<reference evidence="1 2" key="1">
    <citation type="submission" date="2021-03" db="EMBL/GenBank/DDBJ databases">
        <title>Five novel Rahnella species.</title>
        <authorList>
            <person name="Brady C."/>
            <person name="Asselin J."/>
            <person name="Beer S."/>
            <person name="Bruberg M.B."/>
            <person name="Crampton B."/>
            <person name="Venter S."/>
            <person name="Arnold D."/>
            <person name="Denman S."/>
        </authorList>
    </citation>
    <scope>NUCLEOTIDE SEQUENCE [LARGE SCALE GENOMIC DNA]</scope>
    <source>
        <strain evidence="1 2">FRB 231</strain>
    </source>
</reference>
<dbReference type="EMBL" id="JAFMOY010000092">
    <property type="protein sequence ID" value="MBU9843628.1"/>
    <property type="molecule type" value="Genomic_DNA"/>
</dbReference>
<dbReference type="Proteomes" id="UP000739284">
    <property type="component" value="Unassembled WGS sequence"/>
</dbReference>
<comment type="caution">
    <text evidence="1">The sequence shown here is derived from an EMBL/GenBank/DDBJ whole genome shotgun (WGS) entry which is preliminary data.</text>
</comment>
<organism evidence="1 2">
    <name type="scientific">Rahnella ecdela</name>
    <dbReference type="NCBI Taxonomy" id="2816250"/>
    <lineage>
        <taxon>Bacteria</taxon>
        <taxon>Pseudomonadati</taxon>
        <taxon>Pseudomonadota</taxon>
        <taxon>Gammaproteobacteria</taxon>
        <taxon>Enterobacterales</taxon>
        <taxon>Yersiniaceae</taxon>
        <taxon>Rahnella</taxon>
    </lineage>
</organism>
<dbReference type="RefSeq" id="WP_217147679.1">
    <property type="nucleotide sequence ID" value="NZ_JAFMOY010000092.1"/>
</dbReference>
<accession>A0ABS6LA39</accession>
<gene>
    <name evidence="1" type="ORF">J1784_01025</name>
</gene>